<organism evidence="2 3">
    <name type="scientific">Flammeovirga agarivorans</name>
    <dbReference type="NCBI Taxonomy" id="2726742"/>
    <lineage>
        <taxon>Bacteria</taxon>
        <taxon>Pseudomonadati</taxon>
        <taxon>Bacteroidota</taxon>
        <taxon>Cytophagia</taxon>
        <taxon>Cytophagales</taxon>
        <taxon>Flammeovirgaceae</taxon>
        <taxon>Flammeovirga</taxon>
    </lineage>
</organism>
<name>A0A7X8XU08_9BACT</name>
<proteinExistence type="predicted"/>
<accession>A0A7X8XU08</accession>
<reference evidence="2 3" key="1">
    <citation type="submission" date="2020-04" db="EMBL/GenBank/DDBJ databases">
        <title>Flammeovirga sp. SR4, a novel species isolated from seawater.</title>
        <authorList>
            <person name="Wang X."/>
        </authorList>
    </citation>
    <scope>NUCLEOTIDE SEQUENCE [LARGE SCALE GENOMIC DNA]</scope>
    <source>
        <strain evidence="2 3">SR4</strain>
    </source>
</reference>
<evidence type="ECO:0000259" key="1">
    <source>
        <dbReference type="Pfam" id="PF18962"/>
    </source>
</evidence>
<dbReference type="Proteomes" id="UP000585050">
    <property type="component" value="Unassembled WGS sequence"/>
</dbReference>
<dbReference type="NCBIfam" id="TIGR04183">
    <property type="entry name" value="Por_Secre_tail"/>
    <property type="match status" value="1"/>
</dbReference>
<gene>
    <name evidence="2" type="ORF">HGP29_01630</name>
</gene>
<evidence type="ECO:0000313" key="2">
    <source>
        <dbReference type="EMBL" id="NLR89881.1"/>
    </source>
</evidence>
<comment type="caution">
    <text evidence="2">The sequence shown here is derived from an EMBL/GenBank/DDBJ whole genome shotgun (WGS) entry which is preliminary data.</text>
</comment>
<keyword evidence="3" id="KW-1185">Reference proteome</keyword>
<dbReference type="Pfam" id="PF18962">
    <property type="entry name" value="Por_Secre_tail"/>
    <property type="match status" value="1"/>
</dbReference>
<dbReference type="InterPro" id="IPR026444">
    <property type="entry name" value="Secre_tail"/>
</dbReference>
<sequence>MLTILSLLFTISTTNAQAPSDGRVYHFDPSSLSGDVSSWSITGEGGNPNLTFTGDAGYRPTILSNGVSGNKTIQFNNSDYLYSTTALPDMKSVYIVFKIDGLNASASTYQNVNLIGGGSKQVILSAKDFSYSAERGFRFNVTGGGQGFKYSLDFNETYTTGTSASGDSDPKWSYGTWHILELEFTNSTIADLDLGDYSKIFIGALPFNNHGAVENNTFQGEIAEIIVYDKKVDDVIASGNTLHEDVETYLDSKYNLYSSNVWYTTTGGGYKTFTDANSWTTSSNGVGGTNGVPLPNDEIHILGGQTVTATADNLYFSKMVVEENGILDLGETTGHNFQTIQGSGTITLKTNNVPLGYGLDPTVGFYSYDAATGKGGTLRFEGGNDIVLNSGFNYEFGNVEIDINGNNFYAQDLDINGNLNIVNGNLIFGDFSGATYVETASTLNIGHSLSIATNGGIDTHANDTQSHIININKDFLNEGNVDAPKLSLRAIDEVEEQKFEFNGATDIYQVYVNKGLTSRLSISANSSANLKLGNDGKGLTIVEGILNTGGGIRYDFNNASNSSYSHTLPEAATLEIGAGSILTMSGGFVFYVSGKINLDGGIFDIYNDGVNNPTMGIVLRELSQLEVNSGTLKSTVIRPTVGSLSAIHRGSIKLYGGTTHLYGTSQAFYTLVLPFSDNSFEMYDGAELNIYAENDKGIHIDANPENVNVEGGEINIFTTAGNNFILNSSAPLYNVNTYGDGTVKLAEATYSWSGNNVVTPANDLYINGSLNLAASKLDGNNKDLYIKKNLILSKEEPFVYTGIQRNTGTNQANWFQSSVNWINFIGNDDSELNINYEIANDITFDVGNISVGNFRINKDTQDKKVTLVAHSSFAISDDTEATIGYHENESNLIDFEGDFELLSGIFDHRNYSVRLFRTGATVKNFGTFGIYDGTKTLSDTEGTAGVQALLKFREGDVTIETTDNAVFGNVRIYLEDHTLSFTSDVKFNRVQYVSGTVDLQDYQLTIDRFTFGTGYSLTCARDGDNNVVNAGCEDAIIPRFGTGTLKRSNTNIKTYNNFFVTNGKASSGGLRLKVDNNRTDFEFVNIHDKLTNKKYTASHDDDAIYMANSRRYGGIALHFPVAIRDDNSNYIYTPASVVLTNVDDNNSGYISVSPALSQLPTANQDSNDELLGVYWNVKRSSFTEDATLPTVRWFFEIPNDFGSGLNPFTSNSNDLTDSELEDLVPGKVLDNDSYIRQNNANVSSTYERISFDAPEIDANGDITNPTVSDIKRDIMLMSRWDGNLAFDPLDVYQDKLVFAFEENYDGSDRFVLENANYTVGHPTRFDGAPRIMVYQNKLALDGDGKYQYNYGAGEGDNSWDNPLNWYVLDESKYDDANALTPIGAGGQIPTKNDVVILGTEDFGATGIIINTGKSTLTYSEAEYDNGLNAYIQKDIEVAELKFEHSERRRGNIEVYGGDLKIGKVTGAGELALNFGKDEDQDYFEPKLIGDFGEWTNNPISILKLMFPFKLKGTSGEESITTLAHAADFGATALTKMPQLNLSKLPIVELHSGACYFDYDFEAEAIEVRYRGTLYIDGETTNGNITLNDTLRVHNDGAIIFGKEGNHPKTINAGTLFSSQRSSEGVLENQNYIYIEQGIATTPVHHTLNVSKNLKINDILYFDLYGGGINDSDGATDAQASKVTLNFTGDEDASFEYPDAEQRASIELYDVSFNRGKSTTFTIQDPFTIAKTADGDTEEKPFLINSGTVVLEPSSAWNVELNSGGEEYYIPSDAGLIVKNNATVTISSTHATTGGMLLDGLLEVDGGTVDFDEGSYNYISYGISGNAKINVKAGEFVVGGQVRRVLNNDKGALHFYQSGGTFTVGGQTLPSNYNQKAIFEIVDDGSINLDFTYDESNPTTSFTIKGSTSYGANDVSLLLTPTTQSLSNFYENEDTSLPSRILIEGDNSSTFSIHSTLPLGDTEVKSGTVKVLEDDLYFSGDLLINAGTTFEQGIKDVWFDQSIYNSGTYEAENTTTYFNKATQYLYDRDADGSALGVYNFGNVKVTQETSKLIITYAQTENGQSGILINGNLELGEGARIGPKTNDTGLIQSDIYLLGDLFLSNGTISNDNSGNGKLYMAGTSNQIINSEEGTIYSMVIDNMNHASLKDPDNEDLFLTLTIENCLQLKSGNLQIDENTLIIEEGASITGATNASTLNDFSNTSMIEVTDRNRNGGVYVMYAKTETKSTVVPLGVGSKFTPIELDLTTGATSDNFGVSINVLNEIPVKSIEEGLTQADARIIDFGWYINMVKSNSSRSIRDIPTGVQLSVNLHYNDEDIINGGDETTYLPSVNVGNAFYDFTVNDVYENDNYGTVLINAALMANINALLPANLQESKFESLMVIGHPDDIADLTPIFRTQPRQTMTQVDNDGLTELAWNSTSSWQRYDYSLGSYEALQPTDDVPGLGAIVKVRRGTAVVLDQDVELSEITIEDENTTYYDGKLIIAAGSEGASLGKVDGKGLIIMRIERLIDDNWSEFLTLNNGGVIMDITGNATYTDVENKNGDGSYANDFIEVNAATNVAGINELTLVAPDNGLGAETYPVYTLNSNLTIGDKGLTVNDGTTLIIGNNNEVEVEVMTDLTLKKDPDMAENNHARLYLNGGSKLVIHGNFIAEAGTVIKSFNSKSGEKEFVFKKDITFESGVVLSDNDLTFILDGTTTQHVQVGNTKDMPLKKVVVMNTSSETTEEAIQLQSNLFVGEELDLTDGKIASNGFLFHRGAINYDPDAVVNKAFASYITGLAHFLVEANHEGATFFPIGNLADFHPIGVGQIEQKDPGFSHKTIDAGQSHIVWQVEYVSGKKIKGDGSDLDLPADINTVYTEGHWELNPMTVGETLARQSEEFTTHVNFIFDGKLDGYAAAEDVRLLYHTDGAETWDYLQSGEPDYLPADGVIQSTPITFYGTRPSGSGSRLMSNARTLSEVIGNPGNDNNIISVSNAGDDLPVELVYFEGELADNGVTLSWSTAAELNNEGFYIEVSIDGRNYEEIAFVEGQGNSNITKNYSYIHERPYGGQSYYRLVQVDFDGQYEIFGPVVINNESEDTETVNEESVLIYPNPNNGDVVNIQFTNFDQEVQVVLMNNNGLTIESITHNPSEDPEASFGVRDLPSGMYLIKVIDAKKSVVKKLIIR</sequence>
<evidence type="ECO:0000313" key="3">
    <source>
        <dbReference type="Proteomes" id="UP000585050"/>
    </source>
</evidence>
<feature type="domain" description="Secretion system C-terminal sorting" evidence="1">
    <location>
        <begin position="3088"/>
        <end position="3163"/>
    </location>
</feature>
<dbReference type="EMBL" id="JABAIL010000001">
    <property type="protein sequence ID" value="NLR89881.1"/>
    <property type="molecule type" value="Genomic_DNA"/>
</dbReference>
<protein>
    <submittedName>
        <fullName evidence="2">T9SS type A sorting domain-containing protein</fullName>
    </submittedName>
</protein>